<dbReference type="GO" id="GO:0098796">
    <property type="term" value="C:membrane protein complex"/>
    <property type="evidence" value="ECO:0007669"/>
    <property type="project" value="UniProtKB-ARBA"/>
</dbReference>
<keyword evidence="2" id="KW-0813">Transport</keyword>
<dbReference type="FunFam" id="3.40.50.300:FF:000032">
    <property type="entry name" value="Export ABC transporter ATP-binding protein"/>
    <property type="match status" value="1"/>
</dbReference>
<evidence type="ECO:0000313" key="7">
    <source>
        <dbReference type="Proteomes" id="UP000293345"/>
    </source>
</evidence>
<keyword evidence="4 6" id="KW-0067">ATP-binding</keyword>
<dbReference type="AlphaFoldDB" id="A0A4Q2K4Q2"/>
<dbReference type="GO" id="GO:0005524">
    <property type="term" value="F:ATP binding"/>
    <property type="evidence" value="ECO:0007669"/>
    <property type="project" value="UniProtKB-KW"/>
</dbReference>
<keyword evidence="3" id="KW-0547">Nucleotide-binding</keyword>
<evidence type="ECO:0000256" key="2">
    <source>
        <dbReference type="ARBA" id="ARBA00022448"/>
    </source>
</evidence>
<evidence type="ECO:0000313" key="6">
    <source>
        <dbReference type="EMBL" id="RXZ55161.1"/>
    </source>
</evidence>
<dbReference type="PANTHER" id="PTHR42798">
    <property type="entry name" value="LIPOPROTEIN-RELEASING SYSTEM ATP-BINDING PROTEIN LOLD"/>
    <property type="match status" value="1"/>
</dbReference>
<organism evidence="6 7">
    <name type="scientific">Senegalimassilia faecalis</name>
    <dbReference type="NCBI Taxonomy" id="2509433"/>
    <lineage>
        <taxon>Bacteria</taxon>
        <taxon>Bacillati</taxon>
        <taxon>Actinomycetota</taxon>
        <taxon>Coriobacteriia</taxon>
        <taxon>Coriobacteriales</taxon>
        <taxon>Coriobacteriaceae</taxon>
        <taxon>Senegalimassilia</taxon>
    </lineage>
</organism>
<dbReference type="Gene3D" id="3.40.50.300">
    <property type="entry name" value="P-loop containing nucleotide triphosphate hydrolases"/>
    <property type="match status" value="1"/>
</dbReference>
<evidence type="ECO:0000256" key="1">
    <source>
        <dbReference type="ARBA" id="ARBA00005417"/>
    </source>
</evidence>
<dbReference type="EMBL" id="SDPW01000001">
    <property type="protein sequence ID" value="RXZ55161.1"/>
    <property type="molecule type" value="Genomic_DNA"/>
</dbReference>
<dbReference type="OrthoDB" id="2079174at2"/>
<dbReference type="Proteomes" id="UP000293345">
    <property type="component" value="Unassembled WGS sequence"/>
</dbReference>
<comment type="caution">
    <text evidence="6">The sequence shown here is derived from an EMBL/GenBank/DDBJ whole genome shotgun (WGS) entry which is preliminary data.</text>
</comment>
<dbReference type="PROSITE" id="PS50893">
    <property type="entry name" value="ABC_TRANSPORTER_2"/>
    <property type="match status" value="1"/>
</dbReference>
<dbReference type="GO" id="GO:0022857">
    <property type="term" value="F:transmembrane transporter activity"/>
    <property type="evidence" value="ECO:0007669"/>
    <property type="project" value="UniProtKB-ARBA"/>
</dbReference>
<dbReference type="SUPFAM" id="SSF52540">
    <property type="entry name" value="P-loop containing nucleoside triphosphate hydrolases"/>
    <property type="match status" value="1"/>
</dbReference>
<comment type="similarity">
    <text evidence="1">Belongs to the ABC transporter superfamily.</text>
</comment>
<dbReference type="InterPro" id="IPR003439">
    <property type="entry name" value="ABC_transporter-like_ATP-bd"/>
</dbReference>
<dbReference type="InterPro" id="IPR017911">
    <property type="entry name" value="MacB-like_ATP-bd"/>
</dbReference>
<keyword evidence="7" id="KW-1185">Reference proteome</keyword>
<gene>
    <name evidence="6" type="ORF">ET524_08815</name>
</gene>
<proteinExistence type="inferred from homology"/>
<sequence length="236" mass="25708">MPANPYLQVSGLCKHYGEGEARVSVLHDVSCAVGAGEICVLLGPSGSGKSTFLNLVGGLEAADAGSITVGGTELTALTPKQLGEYRRDKLGFVFQFYNLVPDLTIRENIEVTAHLSANPLAIDNLLRSLGLYEHRAKFPRQVSGGQQQRCAIGRALVKNPGLLLCDEPTGALDYQTSKEILELMETVNRDFGCTIVIVTHNDAIKHMAHRVLRLRDGQLVENVANAERMRARDLTW</sequence>
<evidence type="ECO:0000259" key="5">
    <source>
        <dbReference type="PROSITE" id="PS50893"/>
    </source>
</evidence>
<dbReference type="GO" id="GO:0016887">
    <property type="term" value="F:ATP hydrolysis activity"/>
    <property type="evidence" value="ECO:0007669"/>
    <property type="project" value="InterPro"/>
</dbReference>
<protein>
    <submittedName>
        <fullName evidence="6">ABC transporter ATP-binding protein</fullName>
    </submittedName>
</protein>
<evidence type="ECO:0000256" key="3">
    <source>
        <dbReference type="ARBA" id="ARBA00022741"/>
    </source>
</evidence>
<feature type="domain" description="ABC transporter" evidence="5">
    <location>
        <begin position="7"/>
        <end position="236"/>
    </location>
</feature>
<dbReference type="CDD" id="cd03255">
    <property type="entry name" value="ABC_MJ0796_LolCDE_FtsE"/>
    <property type="match status" value="1"/>
</dbReference>
<reference evidence="6 7" key="1">
    <citation type="submission" date="2019-01" db="EMBL/GenBank/DDBJ databases">
        <title>Senegalimassilia sp. nov. KGMB04484 isolated human feces.</title>
        <authorList>
            <person name="Han K.-I."/>
            <person name="Kim J.-S."/>
            <person name="Lee K.C."/>
            <person name="Suh M.K."/>
            <person name="Eom M.K."/>
            <person name="Lee J.H."/>
            <person name="Park S.-H."/>
            <person name="Kang S.W."/>
            <person name="Park J.-E."/>
            <person name="Oh B.S."/>
            <person name="Yu S.Y."/>
            <person name="Choi S.-H."/>
            <person name="Lee D.H."/>
            <person name="Yoon H."/>
            <person name="Kim B.-Y."/>
            <person name="Lee J.H."/>
            <person name="Lee J.-S."/>
        </authorList>
    </citation>
    <scope>NUCLEOTIDE SEQUENCE [LARGE SCALE GENOMIC DNA]</scope>
    <source>
        <strain evidence="6 7">KGMB04484</strain>
    </source>
</reference>
<dbReference type="InterPro" id="IPR027417">
    <property type="entry name" value="P-loop_NTPase"/>
</dbReference>
<dbReference type="Pfam" id="PF00005">
    <property type="entry name" value="ABC_tran"/>
    <property type="match status" value="1"/>
</dbReference>
<name>A0A4Q2K4Q2_9ACTN</name>
<evidence type="ECO:0000256" key="4">
    <source>
        <dbReference type="ARBA" id="ARBA00022840"/>
    </source>
</evidence>
<accession>A0A4Q2K4Q2</accession>
<dbReference type="SMART" id="SM00382">
    <property type="entry name" value="AAA"/>
    <property type="match status" value="1"/>
</dbReference>
<dbReference type="PANTHER" id="PTHR42798:SF2">
    <property type="entry name" value="ABC TRANSPORTER ATP-BINDING PROTEIN MG467-RELATED"/>
    <property type="match status" value="1"/>
</dbReference>
<dbReference type="RefSeq" id="WP_129426191.1">
    <property type="nucleotide sequence ID" value="NZ_SDPW01000001.1"/>
</dbReference>
<dbReference type="InterPro" id="IPR003593">
    <property type="entry name" value="AAA+_ATPase"/>
</dbReference>